<keyword evidence="1" id="KW-1133">Transmembrane helix</keyword>
<evidence type="ECO:0000256" key="1">
    <source>
        <dbReference type="SAM" id="Phobius"/>
    </source>
</evidence>
<feature type="transmembrane region" description="Helical" evidence="1">
    <location>
        <begin position="214"/>
        <end position="233"/>
    </location>
</feature>
<dbReference type="OrthoDB" id="6328410at2"/>
<protein>
    <recommendedName>
        <fullName evidence="4">HTH araC/xylS-type domain-containing protein</fullName>
    </recommendedName>
</protein>
<evidence type="ECO:0000313" key="3">
    <source>
        <dbReference type="Proteomes" id="UP000176037"/>
    </source>
</evidence>
<comment type="caution">
    <text evidence="2">The sequence shown here is derived from an EMBL/GenBank/DDBJ whole genome shotgun (WGS) entry which is preliminary data.</text>
</comment>
<feature type="transmembrane region" description="Helical" evidence="1">
    <location>
        <begin position="6"/>
        <end position="24"/>
    </location>
</feature>
<keyword evidence="1" id="KW-0812">Transmembrane</keyword>
<feature type="transmembrane region" description="Helical" evidence="1">
    <location>
        <begin position="36"/>
        <end position="55"/>
    </location>
</feature>
<dbReference type="Proteomes" id="UP000176037">
    <property type="component" value="Unassembled WGS sequence"/>
</dbReference>
<feature type="transmembrane region" description="Helical" evidence="1">
    <location>
        <begin position="61"/>
        <end position="81"/>
    </location>
</feature>
<keyword evidence="3" id="KW-1185">Reference proteome</keyword>
<keyword evidence="1" id="KW-0472">Membrane</keyword>
<organism evidence="2 3">
    <name type="scientific">Alteromonas lipolytica</name>
    <dbReference type="NCBI Taxonomy" id="1856405"/>
    <lineage>
        <taxon>Bacteria</taxon>
        <taxon>Pseudomonadati</taxon>
        <taxon>Pseudomonadota</taxon>
        <taxon>Gammaproteobacteria</taxon>
        <taxon>Alteromonadales</taxon>
        <taxon>Alteromonadaceae</taxon>
        <taxon>Alteromonas/Salinimonas group</taxon>
        <taxon>Alteromonas</taxon>
    </lineage>
</organism>
<dbReference type="AlphaFoldDB" id="A0A1E8FF32"/>
<gene>
    <name evidence="2" type="ORF">BFC17_17905</name>
</gene>
<reference evidence="2 3" key="1">
    <citation type="submission" date="2016-09" db="EMBL/GenBank/DDBJ databases">
        <title>Alteromonas lipolytica, a new species isolated from sea water.</title>
        <authorList>
            <person name="Wu Y.-H."/>
            <person name="Cheng H."/>
            <person name="Xu X.-W."/>
        </authorList>
    </citation>
    <scope>NUCLEOTIDE SEQUENCE [LARGE SCALE GENOMIC DNA]</scope>
    <source>
        <strain evidence="2 3">JW12</strain>
    </source>
</reference>
<sequence length="360" mass="40435">MSTQQMIPIWSAGILTLLWFTLLFRINRNTSATRRFPGFLLAMLCWPVVVMGELWQLGGGASVLLSALSVLGIPLVLWGAYRNLMAMIWRRPALLRWPFWAGLITLTGLLVAQFFLLQDDWQQWAGFAPTGDPIRNWSVYAGGLLTSFLLLYIGIVLIEQVQQYHYELPMQVVDTEMYQLKGIAGSAGFMVAMAFFMVVLVAGVAFGLLPFYQWLAWFHLGIALTLLILLSQFSRAQKVSPSPFDHHALSNAPKMSEARAQAILKRAEAAVISQKAYKELGLKLQTFAERADLSASDICLALLAIKKTHFRGFIYQFRMKYAKQVLLGSDAKLDSVTKRLKLGANGTASQTFLRYLESRR</sequence>
<accession>A0A1E8FF32</accession>
<proteinExistence type="predicted"/>
<name>A0A1E8FF32_9ALTE</name>
<evidence type="ECO:0000313" key="2">
    <source>
        <dbReference type="EMBL" id="OFI34509.1"/>
    </source>
</evidence>
<evidence type="ECO:0008006" key="4">
    <source>
        <dbReference type="Google" id="ProtNLM"/>
    </source>
</evidence>
<dbReference type="RefSeq" id="WP_070176380.1">
    <property type="nucleotide sequence ID" value="NZ_BMJR01000012.1"/>
</dbReference>
<dbReference type="EMBL" id="MJIC01000011">
    <property type="protein sequence ID" value="OFI34509.1"/>
    <property type="molecule type" value="Genomic_DNA"/>
</dbReference>
<feature type="transmembrane region" description="Helical" evidence="1">
    <location>
        <begin position="93"/>
        <end position="117"/>
    </location>
</feature>
<feature type="transmembrane region" description="Helical" evidence="1">
    <location>
        <begin position="137"/>
        <end position="158"/>
    </location>
</feature>
<dbReference type="STRING" id="1856405.BFC17_17905"/>
<feature type="transmembrane region" description="Helical" evidence="1">
    <location>
        <begin position="187"/>
        <end position="208"/>
    </location>
</feature>